<dbReference type="PANTHER" id="PTHR43399">
    <property type="entry name" value="SUBTILISIN-RELATED"/>
    <property type="match status" value="1"/>
</dbReference>
<dbReference type="PRINTS" id="PR00723">
    <property type="entry name" value="SUBTILISIN"/>
</dbReference>
<dbReference type="Proteomes" id="UP001629113">
    <property type="component" value="Unassembled WGS sequence"/>
</dbReference>
<dbReference type="SUPFAM" id="SSF52743">
    <property type="entry name" value="Subtilisin-like"/>
    <property type="match status" value="1"/>
</dbReference>
<dbReference type="InterPro" id="IPR015500">
    <property type="entry name" value="Peptidase_S8_subtilisin-rel"/>
</dbReference>
<reference evidence="8 9" key="1">
    <citation type="submission" date="2024-06" db="EMBL/GenBank/DDBJ databases">
        <title>Complete genome of Phlyctema vagabunda strain 19-DSS-EL-015.</title>
        <authorList>
            <person name="Fiorenzani C."/>
        </authorList>
    </citation>
    <scope>NUCLEOTIDE SEQUENCE [LARGE SCALE GENOMIC DNA]</scope>
    <source>
        <strain evidence="8 9">19-DSS-EL-015</strain>
    </source>
</reference>
<evidence type="ECO:0000256" key="4">
    <source>
        <dbReference type="ARBA" id="ARBA00022825"/>
    </source>
</evidence>
<feature type="region of interest" description="Disordered" evidence="6">
    <location>
        <begin position="1"/>
        <end position="20"/>
    </location>
</feature>
<gene>
    <name evidence="8" type="ORF">PVAG01_04206</name>
</gene>
<sequence>MAKSQGLPTSDDGEDSDSGYVDDGLIEAAAPIIQKDKVQAAFDEITKKALDGALNLGQKGNRKDFMDYYGDLLVMKTQTYNQTLLHIIANDIGHKSLTRCLLRKDKSLLEQKDDSGRTALHIAIAKKNKHFIEVVLTEIPDLDRVLRIKSEHSRNCIHMAIYHNLDTERTIKLIHESSEITLCGTDQDGLTPLHLAVDYRRSSEAQLDIVKALIAHGDRALDKFTKNPTDLSVYEYHEYTRNLATKKPTESVPIRVGNRSQEENRSGLNQGPLDSSHHTGPAATRESAKSERGQGKASAMLSANNDRRGLTIIPLNTNTVADYVRFATTPGEGNSPIKENQSVIDFEPKKLERRSTGFALNNARDDEESIRRLQEEKQRSGYADKIRQEFKLHYLRSTFRTDHELDRDQYKASRFLHGANFNNINLCFDYSKAPKLVLQESFRQSYDHMCFDEVLRYVTFSQIELQKPLQPTSESKLSKKLAQRPRSGRGRDDLTFFFDWLHKKNVRHILKVTVDDLSEPPHSDKAIIESLRKFELEILDWRRIDLCPETLYHACRDVRKLYLRWSGNRVVLRAWGEVDGLPRLEKLEQVHLVWNPERTLESADRIETYIRDFQDRLDRVLDEIDTRGKEIDNSTRDGDKAIKRKILVYRGEENAPNSELVQLGESTKILSSTNERNLQSNRWLESMDKFADEIQNIKVPTVDNPLLKNDIKVALIDDGADPYVESLRGKIKGGESFDRGYPHENGPSPYYTSARGHGTVMADMICRVCPMAKLYVYKLETHSNGTSQGPNHDQISAGSAALAVKAAINQKVDIISMSWTVKETEENRDSIYQLRDAIKLALDANILIFCAAADTGAVTEVEYPWSYDQRRIFRVGAATADGRLWGPTGSLQYVNFIVPGHKVVSRNPHREGALPDDFKERTGSSISTALAAGLSALILHCVRLGAIHTELETRQGISSSMAVKAVDFMRVKTHDNMNSVLKAIGLDEGQQKFIEVWKKFDVQTQNLKSANFEGSASGELGVIAKLARDFVSGLAGVTTHIG</sequence>
<dbReference type="Pfam" id="PF00082">
    <property type="entry name" value="Peptidase_S8"/>
    <property type="match status" value="1"/>
</dbReference>
<dbReference type="Gene3D" id="3.40.50.200">
    <property type="entry name" value="Peptidase S8/S53 domain"/>
    <property type="match status" value="1"/>
</dbReference>
<dbReference type="InterPro" id="IPR036852">
    <property type="entry name" value="Peptidase_S8/S53_dom_sf"/>
</dbReference>
<dbReference type="InterPro" id="IPR051048">
    <property type="entry name" value="Peptidase_S8/S53_subtilisin"/>
</dbReference>
<dbReference type="EMBL" id="JBFCZG010000003">
    <property type="protein sequence ID" value="KAL3424925.1"/>
    <property type="molecule type" value="Genomic_DNA"/>
</dbReference>
<dbReference type="PROSITE" id="PS50297">
    <property type="entry name" value="ANK_REP_REGION"/>
    <property type="match status" value="1"/>
</dbReference>
<dbReference type="GO" id="GO:0008233">
    <property type="term" value="F:peptidase activity"/>
    <property type="evidence" value="ECO:0007669"/>
    <property type="project" value="UniProtKB-KW"/>
</dbReference>
<dbReference type="PANTHER" id="PTHR43399:SF4">
    <property type="entry name" value="CELL WALL-ASSOCIATED PROTEASE"/>
    <property type="match status" value="1"/>
</dbReference>
<dbReference type="GO" id="GO:0006508">
    <property type="term" value="P:proteolysis"/>
    <property type="evidence" value="ECO:0007669"/>
    <property type="project" value="UniProtKB-KW"/>
</dbReference>
<comment type="similarity">
    <text evidence="1">Belongs to the peptidase S8 family.</text>
</comment>
<feature type="region of interest" description="Disordered" evidence="6">
    <location>
        <begin position="247"/>
        <end position="302"/>
    </location>
</feature>
<keyword evidence="9" id="KW-1185">Reference proteome</keyword>
<keyword evidence="3" id="KW-0378">Hydrolase</keyword>
<dbReference type="PROSITE" id="PS50088">
    <property type="entry name" value="ANK_REPEAT"/>
    <property type="match status" value="1"/>
</dbReference>
<dbReference type="Pfam" id="PF00023">
    <property type="entry name" value="Ank"/>
    <property type="match status" value="1"/>
</dbReference>
<evidence type="ECO:0000256" key="5">
    <source>
        <dbReference type="PROSITE-ProRule" id="PRU00023"/>
    </source>
</evidence>
<evidence type="ECO:0000256" key="2">
    <source>
        <dbReference type="ARBA" id="ARBA00022670"/>
    </source>
</evidence>
<evidence type="ECO:0000313" key="8">
    <source>
        <dbReference type="EMBL" id="KAL3424925.1"/>
    </source>
</evidence>
<dbReference type="InterPro" id="IPR036770">
    <property type="entry name" value="Ankyrin_rpt-contain_sf"/>
</dbReference>
<comment type="caution">
    <text evidence="8">The sequence shown here is derived from an EMBL/GenBank/DDBJ whole genome shotgun (WGS) entry which is preliminary data.</text>
</comment>
<keyword evidence="4" id="KW-0720">Serine protease</keyword>
<feature type="repeat" description="ANK" evidence="5">
    <location>
        <begin position="188"/>
        <end position="217"/>
    </location>
</feature>
<name>A0ABR4PNR4_9HELO</name>
<accession>A0ABR4PNR4</accession>
<evidence type="ECO:0000313" key="9">
    <source>
        <dbReference type="Proteomes" id="UP001629113"/>
    </source>
</evidence>
<keyword evidence="5" id="KW-0040">ANK repeat</keyword>
<evidence type="ECO:0000256" key="6">
    <source>
        <dbReference type="SAM" id="MobiDB-lite"/>
    </source>
</evidence>
<dbReference type="SMART" id="SM00248">
    <property type="entry name" value="ANK"/>
    <property type="match status" value="4"/>
</dbReference>
<evidence type="ECO:0000256" key="1">
    <source>
        <dbReference type="ARBA" id="ARBA00011073"/>
    </source>
</evidence>
<organism evidence="8 9">
    <name type="scientific">Phlyctema vagabunda</name>
    <dbReference type="NCBI Taxonomy" id="108571"/>
    <lineage>
        <taxon>Eukaryota</taxon>
        <taxon>Fungi</taxon>
        <taxon>Dikarya</taxon>
        <taxon>Ascomycota</taxon>
        <taxon>Pezizomycotina</taxon>
        <taxon>Leotiomycetes</taxon>
        <taxon>Helotiales</taxon>
        <taxon>Dermateaceae</taxon>
        <taxon>Phlyctema</taxon>
    </lineage>
</organism>
<evidence type="ECO:0000259" key="7">
    <source>
        <dbReference type="Pfam" id="PF00082"/>
    </source>
</evidence>
<feature type="domain" description="Peptidase S8/S53" evidence="7">
    <location>
        <begin position="709"/>
        <end position="940"/>
    </location>
</feature>
<dbReference type="InterPro" id="IPR000209">
    <property type="entry name" value="Peptidase_S8/S53_dom"/>
</dbReference>
<dbReference type="InterPro" id="IPR002110">
    <property type="entry name" value="Ankyrin_rpt"/>
</dbReference>
<dbReference type="SUPFAM" id="SSF48403">
    <property type="entry name" value="Ankyrin repeat"/>
    <property type="match status" value="1"/>
</dbReference>
<dbReference type="Gene3D" id="1.25.40.20">
    <property type="entry name" value="Ankyrin repeat-containing domain"/>
    <property type="match status" value="1"/>
</dbReference>
<protein>
    <submittedName>
        <fullName evidence="8">Intracellular serine protease</fullName>
    </submittedName>
</protein>
<evidence type="ECO:0000256" key="3">
    <source>
        <dbReference type="ARBA" id="ARBA00022801"/>
    </source>
</evidence>
<proteinExistence type="inferred from homology"/>
<dbReference type="CDD" id="cd07491">
    <property type="entry name" value="Peptidases_S8_7"/>
    <property type="match status" value="1"/>
</dbReference>
<keyword evidence="2 8" id="KW-0645">Protease</keyword>